<dbReference type="HOGENOM" id="CLU_083583_0_0_2"/>
<gene>
    <name evidence="1" type="ordered locus">Arcpr_0706</name>
</gene>
<dbReference type="Gene3D" id="3.30.1310.20">
    <property type="entry name" value="PRTase-like"/>
    <property type="match status" value="1"/>
</dbReference>
<accession>D2RHJ5</accession>
<name>D2RHJ5_ARCPA</name>
<dbReference type="PaxDb" id="572546-Arcpr_0706"/>
<dbReference type="eggNOG" id="arCOG00041">
    <property type="taxonomic scope" value="Archaea"/>
</dbReference>
<dbReference type="InterPro" id="IPR029057">
    <property type="entry name" value="PRTase-like"/>
</dbReference>
<dbReference type="STRING" id="572546.Arcpr_0706"/>
<dbReference type="KEGG" id="apo:Arcpr_0706"/>
<dbReference type="Proteomes" id="UP000001901">
    <property type="component" value="Chromosome"/>
</dbReference>
<dbReference type="GeneID" id="8739366"/>
<evidence type="ECO:0000313" key="2">
    <source>
        <dbReference type="Proteomes" id="UP000001901"/>
    </source>
</evidence>
<sequence>MFVIQDEKYYNKFGVFRDRIDAGNKLANLILKNLDVDKDKTDVVAIPAGGVPVASAMAKKIGLKLKVLLVSKILFPWTTEAGFGALSMFSDFELNEDAIRYYNISEEVVDVQIKKTREKIAKRLKIIPKKFLIGEGNKVTFIVDDGLASGYTMLVALKSARRFYDKIYVAVPTASSHAIDLIIKNCDGIFCINLRDIYPYAVADAYLEWHDISDEEMLEFLK</sequence>
<dbReference type="CDD" id="cd06223">
    <property type="entry name" value="PRTases_typeI"/>
    <property type="match status" value="1"/>
</dbReference>
<dbReference type="RefSeq" id="WP_012940106.1">
    <property type="nucleotide sequence ID" value="NC_013741.1"/>
</dbReference>
<organism evidence="1 2">
    <name type="scientific">Archaeoglobus profundus (strain DSM 5631 / JCM 9629 / NBRC 100127 / Av18)</name>
    <dbReference type="NCBI Taxonomy" id="572546"/>
    <lineage>
        <taxon>Archaea</taxon>
        <taxon>Methanobacteriati</taxon>
        <taxon>Methanobacteriota</taxon>
        <taxon>Archaeoglobi</taxon>
        <taxon>Archaeoglobales</taxon>
        <taxon>Archaeoglobaceae</taxon>
        <taxon>Archaeoglobus</taxon>
    </lineage>
</organism>
<dbReference type="GO" id="GO:0016757">
    <property type="term" value="F:glycosyltransferase activity"/>
    <property type="evidence" value="ECO:0007669"/>
    <property type="project" value="UniProtKB-KW"/>
</dbReference>
<proteinExistence type="predicted"/>
<dbReference type="SUPFAM" id="SSF53271">
    <property type="entry name" value="PRTase-like"/>
    <property type="match status" value="1"/>
</dbReference>
<dbReference type="OrthoDB" id="56536at2157"/>
<dbReference type="InterPro" id="IPR000836">
    <property type="entry name" value="PRTase_dom"/>
</dbReference>
<protein>
    <submittedName>
        <fullName evidence="1">Phosphoribosyltransferase</fullName>
    </submittedName>
</protein>
<keyword evidence="1" id="KW-0328">Glycosyltransferase</keyword>
<evidence type="ECO:0000313" key="1">
    <source>
        <dbReference type="EMBL" id="ADB57770.1"/>
    </source>
</evidence>
<dbReference type="Gene3D" id="3.40.50.2020">
    <property type="match status" value="1"/>
</dbReference>
<dbReference type="AlphaFoldDB" id="D2RHJ5"/>
<dbReference type="EMBL" id="CP001857">
    <property type="protein sequence ID" value="ADB57770.1"/>
    <property type="molecule type" value="Genomic_DNA"/>
</dbReference>
<keyword evidence="1" id="KW-0808">Transferase</keyword>
<reference evidence="1 2" key="1">
    <citation type="journal article" date="2010" name="Stand. Genomic Sci.">
        <title>Complete genome sequence of Archaeoglobus profundus type strain (AV18).</title>
        <authorList>
            <person name="von Jan M."/>
            <person name="Lapidus A."/>
            <person name="Del Rio T.G."/>
            <person name="Copeland A."/>
            <person name="Tice H."/>
            <person name="Cheng J.F."/>
            <person name="Lucas S."/>
            <person name="Chen F."/>
            <person name="Nolan M."/>
            <person name="Goodwin L."/>
            <person name="Han C."/>
            <person name="Pitluck S."/>
            <person name="Liolios K."/>
            <person name="Ivanova N."/>
            <person name="Mavromatis K."/>
            <person name="Ovchinnikova G."/>
            <person name="Chertkov O."/>
            <person name="Pati A."/>
            <person name="Chen A."/>
            <person name="Palaniappan K."/>
            <person name="Land M."/>
            <person name="Hauser L."/>
            <person name="Chang Y.J."/>
            <person name="Jeffries C.D."/>
            <person name="Saunders E."/>
            <person name="Brettin T."/>
            <person name="Detter J.C."/>
            <person name="Chain P."/>
            <person name="Eichinger K."/>
            <person name="Huber H."/>
            <person name="Spring S."/>
            <person name="Rohde M."/>
            <person name="Goker M."/>
            <person name="Wirth R."/>
            <person name="Woyke T."/>
            <person name="Bristow J."/>
            <person name="Eisen J.A."/>
            <person name="Markowitz V."/>
            <person name="Hugenholtz P."/>
            <person name="Kyrpides N.C."/>
            <person name="Klenk H.P."/>
        </authorList>
    </citation>
    <scope>NUCLEOTIDE SEQUENCE [LARGE SCALE GENOMIC DNA]</scope>
    <source>
        <strain evidence="2">DSM 5631 / JCM 9629 / NBRC 100127 / Av18</strain>
    </source>
</reference>
<keyword evidence="2" id="KW-1185">Reference proteome</keyword>